<feature type="transmembrane region" description="Helical" evidence="1">
    <location>
        <begin position="242"/>
        <end position="268"/>
    </location>
</feature>
<organism evidence="3 4">
    <name type="scientific">Neptunitalea lumnitzerae</name>
    <dbReference type="NCBI Taxonomy" id="2965509"/>
    <lineage>
        <taxon>Bacteria</taxon>
        <taxon>Pseudomonadati</taxon>
        <taxon>Bacteroidota</taxon>
        <taxon>Flavobacteriia</taxon>
        <taxon>Flavobacteriales</taxon>
        <taxon>Flavobacteriaceae</taxon>
        <taxon>Neptunitalea</taxon>
    </lineage>
</organism>
<evidence type="ECO:0000313" key="3">
    <source>
        <dbReference type="EMBL" id="GLB49723.1"/>
    </source>
</evidence>
<dbReference type="Proteomes" id="UP001143543">
    <property type="component" value="Unassembled WGS sequence"/>
</dbReference>
<feature type="domain" description="Glycosyltransferase 2-like" evidence="2">
    <location>
        <begin position="6"/>
        <end position="122"/>
    </location>
</feature>
<feature type="transmembrane region" description="Helical" evidence="1">
    <location>
        <begin position="288"/>
        <end position="310"/>
    </location>
</feature>
<keyword evidence="3" id="KW-0808">Transferase</keyword>
<keyword evidence="1" id="KW-1133">Transmembrane helix</keyword>
<comment type="caution">
    <text evidence="3">The sequence shown here is derived from an EMBL/GenBank/DDBJ whole genome shotgun (WGS) entry which is preliminary data.</text>
</comment>
<reference evidence="3" key="1">
    <citation type="submission" date="2022-07" db="EMBL/GenBank/DDBJ databases">
        <title>Taxonomy of Novel Oxalotrophic and Methylotrophic Bacteria.</title>
        <authorList>
            <person name="Sahin N."/>
            <person name="Tani A."/>
        </authorList>
    </citation>
    <scope>NUCLEOTIDE SEQUENCE</scope>
    <source>
        <strain evidence="3">Y10</strain>
    </source>
</reference>
<dbReference type="Pfam" id="PF00535">
    <property type="entry name" value="Glycos_transf_2"/>
    <property type="match status" value="1"/>
</dbReference>
<sequence length="333" mass="38347">MELYFSLVIPVFNRPEEVDELLESLTKQTYTKEYEIVIVEDGSTLTSEEVVANYTDKLNISYYFKPNSGPGASRNYGMAIAKGNYYIILDSDCIIPPDYLYNAHQYLENNYVECFGGRDAEHTSFSILQKAISYSMTSFLTTGGIRGSKKSVNKFQPRSFNMGISKKAFEATGGFGKIHPGEDPDLTIRIWKAGFDTAYIDNAFVYHKRRISWKKFYQQVYKFGLTRPILNHWHPDSKKITYWFPSVFVVGLTLSVLLSFFGIPYLLYCYSFYFLLLFSESLLKNKSLQIAILSLVAVIIQFSGYGYAFLKANIMLTLYHKEPQELFPKVFFK</sequence>
<dbReference type="Gene3D" id="3.90.550.10">
    <property type="entry name" value="Spore Coat Polysaccharide Biosynthesis Protein SpsA, Chain A"/>
    <property type="match status" value="1"/>
</dbReference>
<dbReference type="RefSeq" id="WP_281765349.1">
    <property type="nucleotide sequence ID" value="NZ_BRVO01000002.1"/>
</dbReference>
<evidence type="ECO:0000313" key="4">
    <source>
        <dbReference type="Proteomes" id="UP001143543"/>
    </source>
</evidence>
<dbReference type="SUPFAM" id="SSF53448">
    <property type="entry name" value="Nucleotide-diphospho-sugar transferases"/>
    <property type="match status" value="1"/>
</dbReference>
<keyword evidence="1" id="KW-0812">Transmembrane</keyword>
<accession>A0ABQ5MJY1</accession>
<dbReference type="InterPro" id="IPR029044">
    <property type="entry name" value="Nucleotide-diphossugar_trans"/>
</dbReference>
<dbReference type="PANTHER" id="PTHR22916">
    <property type="entry name" value="GLYCOSYLTRANSFERASE"/>
    <property type="match status" value="1"/>
</dbReference>
<keyword evidence="4" id="KW-1185">Reference proteome</keyword>
<protein>
    <submittedName>
        <fullName evidence="3">Glycosyl transferase family 2</fullName>
    </submittedName>
</protein>
<gene>
    <name evidence="3" type="ORF">Y10_20910</name>
</gene>
<evidence type="ECO:0000259" key="2">
    <source>
        <dbReference type="Pfam" id="PF00535"/>
    </source>
</evidence>
<name>A0ABQ5MJY1_9FLAO</name>
<evidence type="ECO:0000256" key="1">
    <source>
        <dbReference type="SAM" id="Phobius"/>
    </source>
</evidence>
<dbReference type="PANTHER" id="PTHR22916:SF64">
    <property type="entry name" value="TRANSFERASE, PUTATIVE-RELATED"/>
    <property type="match status" value="1"/>
</dbReference>
<dbReference type="InterPro" id="IPR001173">
    <property type="entry name" value="Glyco_trans_2-like"/>
</dbReference>
<proteinExistence type="predicted"/>
<keyword evidence="1" id="KW-0472">Membrane</keyword>
<dbReference type="EMBL" id="BRVO01000002">
    <property type="protein sequence ID" value="GLB49723.1"/>
    <property type="molecule type" value="Genomic_DNA"/>
</dbReference>
<dbReference type="GO" id="GO:0016740">
    <property type="term" value="F:transferase activity"/>
    <property type="evidence" value="ECO:0007669"/>
    <property type="project" value="UniProtKB-KW"/>
</dbReference>